<accession>A0A166A6G2</accession>
<reference evidence="2 3" key="1">
    <citation type="journal article" date="2016" name="Mol. Biol. Evol.">
        <title>Comparative Genomics of Early-Diverging Mushroom-Forming Fungi Provides Insights into the Origins of Lignocellulose Decay Capabilities.</title>
        <authorList>
            <person name="Nagy L.G."/>
            <person name="Riley R."/>
            <person name="Tritt A."/>
            <person name="Adam C."/>
            <person name="Daum C."/>
            <person name="Floudas D."/>
            <person name="Sun H."/>
            <person name="Yadav J.S."/>
            <person name="Pangilinan J."/>
            <person name="Larsson K.H."/>
            <person name="Matsuura K."/>
            <person name="Barry K."/>
            <person name="Labutti K."/>
            <person name="Kuo R."/>
            <person name="Ohm R.A."/>
            <person name="Bhattacharya S.S."/>
            <person name="Shirouzu T."/>
            <person name="Yoshinaga Y."/>
            <person name="Martin F.M."/>
            <person name="Grigoriev I.V."/>
            <person name="Hibbett D.S."/>
        </authorList>
    </citation>
    <scope>NUCLEOTIDE SEQUENCE [LARGE SCALE GENOMIC DNA]</scope>
    <source>
        <strain evidence="2 3">HHB10207 ss-3</strain>
    </source>
</reference>
<proteinExistence type="predicted"/>
<keyword evidence="1" id="KW-1133">Transmembrane helix</keyword>
<dbReference type="AlphaFoldDB" id="A0A166A6G2"/>
<gene>
    <name evidence="2" type="ORF">SISSUDRAFT_1052000</name>
</gene>
<protein>
    <submittedName>
        <fullName evidence="2">Uncharacterized protein</fullName>
    </submittedName>
</protein>
<dbReference type="Proteomes" id="UP000076798">
    <property type="component" value="Unassembled WGS sequence"/>
</dbReference>
<keyword evidence="3" id="KW-1185">Reference proteome</keyword>
<feature type="transmembrane region" description="Helical" evidence="1">
    <location>
        <begin position="27"/>
        <end position="45"/>
    </location>
</feature>
<keyword evidence="1" id="KW-0812">Transmembrane</keyword>
<evidence type="ECO:0000313" key="2">
    <source>
        <dbReference type="EMBL" id="KZT35007.1"/>
    </source>
</evidence>
<keyword evidence="1" id="KW-0472">Membrane</keyword>
<sequence>MTFHCLVVADDESGIFRGSSVKAGVRHAFLAPTISSLYLFLLHYYSQMSSTLCGSLGLSHFI</sequence>
<name>A0A166A6G2_9AGAM</name>
<evidence type="ECO:0000256" key="1">
    <source>
        <dbReference type="SAM" id="Phobius"/>
    </source>
</evidence>
<dbReference type="EMBL" id="KV428156">
    <property type="protein sequence ID" value="KZT35007.1"/>
    <property type="molecule type" value="Genomic_DNA"/>
</dbReference>
<organism evidence="2 3">
    <name type="scientific">Sistotremastrum suecicum HHB10207 ss-3</name>
    <dbReference type="NCBI Taxonomy" id="1314776"/>
    <lineage>
        <taxon>Eukaryota</taxon>
        <taxon>Fungi</taxon>
        <taxon>Dikarya</taxon>
        <taxon>Basidiomycota</taxon>
        <taxon>Agaricomycotina</taxon>
        <taxon>Agaricomycetes</taxon>
        <taxon>Sistotremastrales</taxon>
        <taxon>Sistotremastraceae</taxon>
        <taxon>Sistotremastrum</taxon>
    </lineage>
</organism>
<evidence type="ECO:0000313" key="3">
    <source>
        <dbReference type="Proteomes" id="UP000076798"/>
    </source>
</evidence>